<dbReference type="InterPro" id="IPR056950">
    <property type="entry name" value="Phage_tail_terminator_3"/>
</dbReference>
<reference evidence="1 2" key="1">
    <citation type="journal article" date="2013" name="PLoS ONE">
        <title>Complete Genome Analysis of a Haemophilus parasuis Serovar 12 Strain from China.</title>
        <authorList>
            <person name="Li Y."/>
            <person name="Kwok A.H."/>
            <person name="Jiang J."/>
            <person name="Zou Y."/>
            <person name="Zheng F."/>
            <person name="Chen P."/>
            <person name="Hou C."/>
            <person name="Leung F.C."/>
            <person name="Jiang P."/>
        </authorList>
    </citation>
    <scope>NUCLEOTIDE SEQUENCE [LARGE SCALE GENOMIC DNA]</scope>
    <source>
        <strain evidence="1 2">ZJ0906</strain>
    </source>
</reference>
<name>A0A806J236_GLAPU</name>
<gene>
    <name evidence="1" type="ORF">K756_01800</name>
</gene>
<dbReference type="Pfam" id="PF23842">
    <property type="entry name" value="Phage_tail_terminator_3"/>
    <property type="match status" value="1"/>
</dbReference>
<sequence>MISYVKAFKRWLEQQSLVDDYVVQLYQWEDAQKIKPVIVIQPNSGTPQVADLSSEHYLLISLVASKSSGYMIEERARAILDKVLSNPFTNFGYIESMGSISAPMFTEDNRMIIRLQFKIVSTNQ</sequence>
<evidence type="ECO:0000313" key="2">
    <source>
        <dbReference type="Proteomes" id="UP000014672"/>
    </source>
</evidence>
<accession>A0A806J236</accession>
<dbReference type="AlphaFoldDB" id="A0A806J236"/>
<evidence type="ECO:0000313" key="1">
    <source>
        <dbReference type="EMBL" id="AGO15624.1"/>
    </source>
</evidence>
<evidence type="ECO:0008006" key="3">
    <source>
        <dbReference type="Google" id="ProtNLM"/>
    </source>
</evidence>
<organism evidence="1 2">
    <name type="scientific">Glaesserella parasuis ZJ0906</name>
    <dbReference type="NCBI Taxonomy" id="1322346"/>
    <lineage>
        <taxon>Bacteria</taxon>
        <taxon>Pseudomonadati</taxon>
        <taxon>Pseudomonadota</taxon>
        <taxon>Gammaproteobacteria</taxon>
        <taxon>Pasteurellales</taxon>
        <taxon>Pasteurellaceae</taxon>
        <taxon>Glaesserella</taxon>
    </lineage>
</organism>
<protein>
    <recommendedName>
        <fullName evidence="3">DUF3168 domain-containing protein</fullName>
    </recommendedName>
</protein>
<dbReference type="EMBL" id="CP005384">
    <property type="protein sequence ID" value="AGO15624.1"/>
    <property type="molecule type" value="Genomic_DNA"/>
</dbReference>
<dbReference type="Proteomes" id="UP000014672">
    <property type="component" value="Chromosome"/>
</dbReference>
<dbReference type="KEGG" id="hpaz:K756_01800"/>
<proteinExistence type="predicted"/>